<sequence length="254" mass="28572">MIKIFLYIAIFMLGAIIGSFLNVCIYRIPLGESISYPPSHCTNCNTRLKWHDLIPIFSYLILRGKCKYCKEKISLKYPSIEFLTAAAFLITYINYGLSLYLIKYIILWCFLIVISIIDIKFQDVYAVTTIPAIIIGVIIAIIENMIYFTPFWNYLLGGAIAGGIIALIVYITGGMGKGDIEISALCGVFIGWKYSIIMIFLSFIIGAIIGVILIVSKKRSRKDYIAFGPFIALSALFTVFYGSHILNYYVGLFT</sequence>
<dbReference type="GO" id="GO:0006465">
    <property type="term" value="P:signal peptide processing"/>
    <property type="evidence" value="ECO:0007669"/>
    <property type="project" value="TreeGrafter"/>
</dbReference>
<evidence type="ECO:0000256" key="3">
    <source>
        <dbReference type="ARBA" id="ARBA00022475"/>
    </source>
</evidence>
<dbReference type="STRING" id="37659.GCA_000703125_01603"/>
<comment type="subcellular location">
    <subcellularLocation>
        <location evidence="1">Cell membrane</location>
        <topology evidence="1">Multi-pass membrane protein</topology>
    </subcellularLocation>
</comment>
<evidence type="ECO:0000259" key="8">
    <source>
        <dbReference type="Pfam" id="PF01478"/>
    </source>
</evidence>
<accession>A0A2S6FYQ3</accession>
<evidence type="ECO:0000256" key="2">
    <source>
        <dbReference type="ARBA" id="ARBA00005801"/>
    </source>
</evidence>
<dbReference type="Pfam" id="PF06750">
    <property type="entry name" value="A24_N_bact"/>
    <property type="match status" value="1"/>
</dbReference>
<gene>
    <name evidence="10" type="ORF">BD821_105113</name>
</gene>
<keyword evidence="5 7" id="KW-1133">Transmembrane helix</keyword>
<comment type="similarity">
    <text evidence="2">Belongs to the peptidase A24 family.</text>
</comment>
<feature type="domain" description="Prepilin type IV endopeptidase peptidase" evidence="8">
    <location>
        <begin position="105"/>
        <end position="211"/>
    </location>
</feature>
<dbReference type="InterPro" id="IPR000045">
    <property type="entry name" value="Prepilin_IV_endopep_pep"/>
</dbReference>
<dbReference type="AlphaFoldDB" id="A0A2S6FYQ3"/>
<feature type="transmembrane region" description="Helical" evidence="7">
    <location>
        <begin position="154"/>
        <end position="173"/>
    </location>
</feature>
<dbReference type="Proteomes" id="UP000239863">
    <property type="component" value="Unassembled WGS sequence"/>
</dbReference>
<evidence type="ECO:0000256" key="1">
    <source>
        <dbReference type="ARBA" id="ARBA00004651"/>
    </source>
</evidence>
<comment type="caution">
    <text evidence="10">The sequence shown here is derived from an EMBL/GenBank/DDBJ whole genome shotgun (WGS) entry which is preliminary data.</text>
</comment>
<feature type="transmembrane region" description="Helical" evidence="7">
    <location>
        <begin position="99"/>
        <end position="117"/>
    </location>
</feature>
<feature type="domain" description="Prepilin peptidase A24 N-terminal" evidence="9">
    <location>
        <begin position="13"/>
        <end position="94"/>
    </location>
</feature>
<protein>
    <submittedName>
        <fullName evidence="10">Type 4 prepilin peptidase 1</fullName>
    </submittedName>
</protein>
<dbReference type="InterPro" id="IPR010627">
    <property type="entry name" value="Prepilin_pept_A24_N"/>
</dbReference>
<name>A0A2S6FYQ3_9CLOT</name>
<feature type="transmembrane region" description="Helical" evidence="7">
    <location>
        <begin position="194"/>
        <end position="215"/>
    </location>
</feature>
<dbReference type="Pfam" id="PF01478">
    <property type="entry name" value="Peptidase_A24"/>
    <property type="match status" value="1"/>
</dbReference>
<reference evidence="10 11" key="1">
    <citation type="submission" date="2018-02" db="EMBL/GenBank/DDBJ databases">
        <title>Genomic Encyclopedia of Archaeal and Bacterial Type Strains, Phase II (KMG-II): from individual species to whole genera.</title>
        <authorList>
            <person name="Goeker M."/>
        </authorList>
    </citation>
    <scope>NUCLEOTIDE SEQUENCE [LARGE SCALE GENOMIC DNA]</scope>
    <source>
        <strain evidence="10 11">DSM 15099</strain>
    </source>
</reference>
<dbReference type="EMBL" id="PTIS01000005">
    <property type="protein sequence ID" value="PPK48731.1"/>
    <property type="molecule type" value="Genomic_DNA"/>
</dbReference>
<keyword evidence="4 7" id="KW-0812">Transmembrane</keyword>
<evidence type="ECO:0000259" key="9">
    <source>
        <dbReference type="Pfam" id="PF06750"/>
    </source>
</evidence>
<proteinExistence type="inferred from homology"/>
<evidence type="ECO:0000256" key="6">
    <source>
        <dbReference type="ARBA" id="ARBA00023136"/>
    </source>
</evidence>
<evidence type="ECO:0000313" key="11">
    <source>
        <dbReference type="Proteomes" id="UP000239863"/>
    </source>
</evidence>
<dbReference type="Gene3D" id="1.20.120.1220">
    <property type="match status" value="1"/>
</dbReference>
<dbReference type="InterPro" id="IPR050882">
    <property type="entry name" value="Prepilin_peptidase/N-MTase"/>
</dbReference>
<evidence type="ECO:0000256" key="5">
    <source>
        <dbReference type="ARBA" id="ARBA00022989"/>
    </source>
</evidence>
<evidence type="ECO:0000313" key="10">
    <source>
        <dbReference type="EMBL" id="PPK48731.1"/>
    </source>
</evidence>
<dbReference type="PANTHER" id="PTHR30487">
    <property type="entry name" value="TYPE 4 PREPILIN-LIKE PROTEINS LEADER PEPTIDE-PROCESSING ENZYME"/>
    <property type="match status" value="1"/>
</dbReference>
<evidence type="ECO:0000256" key="4">
    <source>
        <dbReference type="ARBA" id="ARBA00022692"/>
    </source>
</evidence>
<keyword evidence="3" id="KW-1003">Cell membrane</keyword>
<evidence type="ECO:0000256" key="7">
    <source>
        <dbReference type="SAM" id="Phobius"/>
    </source>
</evidence>
<dbReference type="PANTHER" id="PTHR30487:SF0">
    <property type="entry name" value="PREPILIN LEADER PEPTIDASE_N-METHYLTRANSFERASE-RELATED"/>
    <property type="match status" value="1"/>
</dbReference>
<dbReference type="GO" id="GO:0005886">
    <property type="term" value="C:plasma membrane"/>
    <property type="evidence" value="ECO:0007669"/>
    <property type="project" value="UniProtKB-SubCell"/>
</dbReference>
<feature type="transmembrane region" description="Helical" evidence="7">
    <location>
        <begin position="124"/>
        <end position="142"/>
    </location>
</feature>
<organism evidence="10 11">
    <name type="scientific">Clostridium algidicarnis DSM 15099</name>
    <dbReference type="NCBI Taxonomy" id="1121295"/>
    <lineage>
        <taxon>Bacteria</taxon>
        <taxon>Bacillati</taxon>
        <taxon>Bacillota</taxon>
        <taxon>Clostridia</taxon>
        <taxon>Eubacteriales</taxon>
        <taxon>Clostridiaceae</taxon>
        <taxon>Clostridium</taxon>
    </lineage>
</organism>
<dbReference type="GO" id="GO:0004190">
    <property type="term" value="F:aspartic-type endopeptidase activity"/>
    <property type="evidence" value="ECO:0007669"/>
    <property type="project" value="InterPro"/>
</dbReference>
<feature type="transmembrane region" description="Helical" evidence="7">
    <location>
        <begin position="6"/>
        <end position="26"/>
    </location>
</feature>
<keyword evidence="6 7" id="KW-0472">Membrane</keyword>
<feature type="transmembrane region" description="Helical" evidence="7">
    <location>
        <begin position="227"/>
        <end position="250"/>
    </location>
</feature>